<keyword evidence="2" id="KW-1185">Reference proteome</keyword>
<reference evidence="3" key="1">
    <citation type="submission" date="2025-08" db="UniProtKB">
        <authorList>
            <consortium name="RefSeq"/>
        </authorList>
    </citation>
    <scope>IDENTIFICATION</scope>
    <source>
        <tissue evidence="3">Leaves</tissue>
    </source>
</reference>
<evidence type="ECO:0000313" key="2">
    <source>
        <dbReference type="Proteomes" id="UP001652660"/>
    </source>
</evidence>
<dbReference type="PANTHER" id="PTHR33116:SF67">
    <property type="entry name" value="REVERSE TRANSCRIPTASE"/>
    <property type="match status" value="1"/>
</dbReference>
<protein>
    <recommendedName>
        <fullName evidence="1">RNase H type-1 domain-containing protein</fullName>
    </recommendedName>
</protein>
<gene>
    <name evidence="3" type="primary">LOC140007220</name>
</gene>
<dbReference type="Pfam" id="PF13456">
    <property type="entry name" value="RVT_3"/>
    <property type="match status" value="1"/>
</dbReference>
<dbReference type="Proteomes" id="UP001652660">
    <property type="component" value="Chromosome 5c"/>
</dbReference>
<organism evidence="2 3">
    <name type="scientific">Coffea arabica</name>
    <name type="common">Arabian coffee</name>
    <dbReference type="NCBI Taxonomy" id="13443"/>
    <lineage>
        <taxon>Eukaryota</taxon>
        <taxon>Viridiplantae</taxon>
        <taxon>Streptophyta</taxon>
        <taxon>Embryophyta</taxon>
        <taxon>Tracheophyta</taxon>
        <taxon>Spermatophyta</taxon>
        <taxon>Magnoliopsida</taxon>
        <taxon>eudicotyledons</taxon>
        <taxon>Gunneridae</taxon>
        <taxon>Pentapetalae</taxon>
        <taxon>asterids</taxon>
        <taxon>lamiids</taxon>
        <taxon>Gentianales</taxon>
        <taxon>Rubiaceae</taxon>
        <taxon>Ixoroideae</taxon>
        <taxon>Gardenieae complex</taxon>
        <taxon>Bertiereae - Coffeeae clade</taxon>
        <taxon>Coffeeae</taxon>
        <taxon>Coffea</taxon>
    </lineage>
</organism>
<accession>A0ABM4UFF7</accession>
<proteinExistence type="predicted"/>
<dbReference type="PANTHER" id="PTHR33116">
    <property type="entry name" value="REVERSE TRANSCRIPTASE ZINC-BINDING DOMAIN-CONTAINING PROTEIN-RELATED-RELATED"/>
    <property type="match status" value="1"/>
</dbReference>
<feature type="domain" description="RNase H type-1" evidence="1">
    <location>
        <begin position="544"/>
        <end position="602"/>
    </location>
</feature>
<name>A0ABM4UFF7_COFAR</name>
<dbReference type="GeneID" id="140007220"/>
<sequence>MPTRSSSISMLNSGVATISLHELRMTRVFSLRARTRFNTRLFVWNLFAFDCSPRVASRLDFSLPQLQLEDNEALQIISSSDEIKAIVFSLSADGALGPDGFGVGFYQLLPKLISPWQADFVPGHCISDNLLLAQELAIDLDKRLNHPNLILKLDMEKAYDRFSILINGVSSDFFKSSRGVRQGDPLSLALFVLMVECFTRDDILVFVRCSEDCVGSLAAFFVQVLTKMWARLGSWSAKLLSAGGKLILLKHVLSSLPMCLLQVLRPPKAIFIKLERICNAFLWDHGVESQRVHWSAWEKLCFPTVEGGLGFRFFEDMCSTFACKFWWRLRTNDSIWATFVHQKYVKGVHPTKATVHRPPHSWQRSEEISFVRVACPTSLFAIGPYSSPERGHFSFSVPLLSCPRGVIFTLVSHRLGGLRGLGLIQKSLAHNQARYEGTWFQAQEVIAGINSFVKQLGRAGVLIAKHFMGDLEHPWAPRICNSSKRVRVFSVAWSRPLFNQFKLNTDASVSGTRASRGGLVHDHTGGLIFAFYKKFKEVDTLMAEGVFVEVDSEVLVRLVLSGSPSKWPLCNTLCRIRGLLAVLSSTVRHIFREANSCADKLAGLELHADTVFSSTHQLPLAVWATLHLD</sequence>
<dbReference type="InterPro" id="IPR044730">
    <property type="entry name" value="RNase_H-like_dom_plant"/>
</dbReference>
<dbReference type="RefSeq" id="XP_071906019.1">
    <property type="nucleotide sequence ID" value="XM_072049918.1"/>
</dbReference>
<evidence type="ECO:0000313" key="3">
    <source>
        <dbReference type="RefSeq" id="XP_071906019.1"/>
    </source>
</evidence>
<dbReference type="CDD" id="cd06222">
    <property type="entry name" value="RNase_H_like"/>
    <property type="match status" value="1"/>
</dbReference>
<dbReference type="InterPro" id="IPR002156">
    <property type="entry name" value="RNaseH_domain"/>
</dbReference>
<evidence type="ECO:0000259" key="1">
    <source>
        <dbReference type="Pfam" id="PF13456"/>
    </source>
</evidence>